<dbReference type="OrthoDB" id="1754135at2"/>
<sequence>MSSRQRARHAHRDSGRGPMLRRRGLLTAGLAVAASTAWPASSAVGAEDAPNLSTSRAMVAVPQPTGRPVFFYSPHQDDETLFMGQIIARHALAGREVHVVLVTDGRASAARQTINGTGINGWWKDRHYPEREGYAPLTQQQFVEARTREFVSACGQLGVWPQNVHVEGYHDSTLTPAQAASVFEKYDALYPTAGHYTMSWDDTTTDHRTLGQALRTLALANAKKWNDVRWTIKQENAHRVAGAKAYTMPSDVRLQTQELARRAARAYGAWCPASGSFAVGYHSVGPTYFPRVEKGEPNWYHGK</sequence>
<name>A0A4R4RVT3_9ACTN</name>
<comment type="caution">
    <text evidence="3">The sequence shown here is derived from an EMBL/GenBank/DDBJ whole genome shotgun (WGS) entry which is preliminary data.</text>
</comment>
<dbReference type="EMBL" id="SMKL01000007">
    <property type="protein sequence ID" value="TDC53824.1"/>
    <property type="molecule type" value="Genomic_DNA"/>
</dbReference>
<evidence type="ECO:0000313" key="4">
    <source>
        <dbReference type="Proteomes" id="UP000295621"/>
    </source>
</evidence>
<gene>
    <name evidence="3" type="ORF">E1212_04915</name>
</gene>
<dbReference type="Proteomes" id="UP000295621">
    <property type="component" value="Unassembled WGS sequence"/>
</dbReference>
<keyword evidence="1" id="KW-0862">Zinc</keyword>
<dbReference type="InterPro" id="IPR006311">
    <property type="entry name" value="TAT_signal"/>
</dbReference>
<feature type="compositionally biased region" description="Basic residues" evidence="2">
    <location>
        <begin position="1"/>
        <end position="11"/>
    </location>
</feature>
<dbReference type="PROSITE" id="PS51318">
    <property type="entry name" value="TAT"/>
    <property type="match status" value="1"/>
</dbReference>
<dbReference type="GO" id="GO:0016811">
    <property type="term" value="F:hydrolase activity, acting on carbon-nitrogen (but not peptide) bonds, in linear amides"/>
    <property type="evidence" value="ECO:0007669"/>
    <property type="project" value="TreeGrafter"/>
</dbReference>
<feature type="region of interest" description="Disordered" evidence="2">
    <location>
        <begin position="1"/>
        <end position="20"/>
    </location>
</feature>
<dbReference type="SUPFAM" id="SSF102588">
    <property type="entry name" value="LmbE-like"/>
    <property type="match status" value="1"/>
</dbReference>
<dbReference type="GO" id="GO:0016137">
    <property type="term" value="P:glycoside metabolic process"/>
    <property type="evidence" value="ECO:0007669"/>
    <property type="project" value="UniProtKB-ARBA"/>
</dbReference>
<dbReference type="Pfam" id="PF02585">
    <property type="entry name" value="PIG-L"/>
    <property type="match status" value="1"/>
</dbReference>
<dbReference type="InterPro" id="IPR024078">
    <property type="entry name" value="LmbE-like_dom_sf"/>
</dbReference>
<proteinExistence type="predicted"/>
<reference evidence="3 4" key="1">
    <citation type="submission" date="2019-02" db="EMBL/GenBank/DDBJ databases">
        <title>Draft genome sequences of novel Actinobacteria.</title>
        <authorList>
            <person name="Sahin N."/>
            <person name="Ay H."/>
            <person name="Saygin H."/>
        </authorList>
    </citation>
    <scope>NUCLEOTIDE SEQUENCE [LARGE SCALE GENOMIC DNA]</scope>
    <source>
        <strain evidence="3 4">KC603</strain>
    </source>
</reference>
<evidence type="ECO:0008006" key="5">
    <source>
        <dbReference type="Google" id="ProtNLM"/>
    </source>
</evidence>
<organism evidence="3 4">
    <name type="scientific">Jiangella ureilytica</name>
    <dbReference type="NCBI Taxonomy" id="2530374"/>
    <lineage>
        <taxon>Bacteria</taxon>
        <taxon>Bacillati</taxon>
        <taxon>Actinomycetota</taxon>
        <taxon>Actinomycetes</taxon>
        <taxon>Jiangellales</taxon>
        <taxon>Jiangellaceae</taxon>
        <taxon>Jiangella</taxon>
    </lineage>
</organism>
<dbReference type="InterPro" id="IPR003737">
    <property type="entry name" value="GlcNAc_PI_deacetylase-related"/>
</dbReference>
<keyword evidence="4" id="KW-1185">Reference proteome</keyword>
<dbReference type="Gene3D" id="3.40.50.10320">
    <property type="entry name" value="LmbE-like"/>
    <property type="match status" value="1"/>
</dbReference>
<evidence type="ECO:0000313" key="3">
    <source>
        <dbReference type="EMBL" id="TDC53824.1"/>
    </source>
</evidence>
<accession>A0A4R4RVT3</accession>
<evidence type="ECO:0000256" key="2">
    <source>
        <dbReference type="SAM" id="MobiDB-lite"/>
    </source>
</evidence>
<dbReference type="PANTHER" id="PTHR12993:SF26">
    <property type="entry name" value="1D-MYO-INOSITOL 2-ACETAMIDO-2-DEOXY-ALPHA-D-GLUCOPYRANOSIDE DEACETYLASE"/>
    <property type="match status" value="1"/>
</dbReference>
<dbReference type="PANTHER" id="PTHR12993">
    <property type="entry name" value="N-ACETYLGLUCOSAMINYL-PHOSPHATIDYLINOSITOL DE-N-ACETYLASE-RELATED"/>
    <property type="match status" value="1"/>
</dbReference>
<protein>
    <recommendedName>
        <fullName evidence="5">PIG-L family deacetylase</fullName>
    </recommendedName>
</protein>
<dbReference type="AlphaFoldDB" id="A0A4R4RVT3"/>
<evidence type="ECO:0000256" key="1">
    <source>
        <dbReference type="ARBA" id="ARBA00022833"/>
    </source>
</evidence>